<dbReference type="GO" id="GO:0019303">
    <property type="term" value="P:D-ribose catabolic process"/>
    <property type="evidence" value="ECO:0007669"/>
    <property type="project" value="UniProtKB-UniRule"/>
</dbReference>
<comment type="function">
    <text evidence="11">Catalyzes the phosphorylation of ribose at O-5 in a reaction requiring ATP and magnesium. The resulting D-ribose-5-phosphate can then be used either for sythesis of nucleotides, histidine, and tryptophan, or as a component of the pentose phosphate pathway.</text>
</comment>
<feature type="binding site" evidence="11">
    <location>
        <position position="236"/>
    </location>
    <ligand>
        <name>substrate</name>
    </ligand>
</feature>
<keyword evidence="9" id="KW-0804">Transcription</keyword>
<dbReference type="Pfam" id="PF00294">
    <property type="entry name" value="PfkB"/>
    <property type="match status" value="1"/>
</dbReference>
<dbReference type="InterPro" id="IPR011611">
    <property type="entry name" value="PfkB_dom"/>
</dbReference>
<evidence type="ECO:0000313" key="14">
    <source>
        <dbReference type="Proteomes" id="UP000510650"/>
    </source>
</evidence>
<feature type="binding site" evidence="11">
    <location>
        <begin position="106"/>
        <end position="108"/>
    </location>
    <ligand>
        <name>substrate</name>
    </ligand>
</feature>
<keyword evidence="7 11" id="KW-0630">Potassium</keyword>
<feature type="binding site" evidence="11">
    <location>
        <begin position="316"/>
        <end position="321"/>
    </location>
    <ligand>
        <name>ATP</name>
        <dbReference type="ChEBI" id="CHEBI:30616"/>
    </ligand>
</feature>
<sequence>MFKEERRTAILNLLIKDNSVSVSKLAILFNVSQETIRSDLCYFQKTGMLLRCYGGGIINRHALSKLITENKIDISGVVTTPANKGIRLNREGAKMSGKVCILGSFNIDVSATVPWLPQSGESILASQFGFYPGGKGANQALAAHNAGADVHFIFKVGKDQFSSFALNHIIQSGINSYSAYQTDEAPTGSALIYVCAEDGDNIIAIYPGANMMLSPQEINEQKSYISAADVLLMQLETNIDAIGEFVRLGKQENKTIILNPAPYTKNANSLLSSIDILTPNETEASFLSGITISDIKDAKKAGNIILQSGVKKVIITLGAQGSLLCESNRTLFIPAWSAVVKDAAGAGDAFNGALATSLARKSDLVSAIQYASAFASLAVEQEGASSMPQHAQVQHRMRTQSHDIINIK</sequence>
<feature type="binding site" evidence="11">
    <location>
        <position position="342"/>
    </location>
    <ligand>
        <name>K(+)</name>
        <dbReference type="ChEBI" id="CHEBI:29103"/>
    </ligand>
</feature>
<dbReference type="InterPro" id="IPR002139">
    <property type="entry name" value="Ribo/fructo_kinase"/>
</dbReference>
<dbReference type="Pfam" id="PF08220">
    <property type="entry name" value="HTH_DeoR"/>
    <property type="match status" value="1"/>
</dbReference>
<keyword evidence="8" id="KW-0805">Transcription regulation</keyword>
<evidence type="ECO:0000256" key="9">
    <source>
        <dbReference type="ARBA" id="ARBA00023163"/>
    </source>
</evidence>
<dbReference type="GO" id="GO:0004747">
    <property type="term" value="F:ribokinase activity"/>
    <property type="evidence" value="ECO:0007669"/>
    <property type="project" value="UniProtKB-UniRule"/>
</dbReference>
<dbReference type="PROSITE" id="PS51000">
    <property type="entry name" value="HTH_DEOR_2"/>
    <property type="match status" value="1"/>
</dbReference>
<feature type="binding site" evidence="11">
    <location>
        <position position="381"/>
    </location>
    <ligand>
        <name>K(+)</name>
        <dbReference type="ChEBI" id="CHEBI:29103"/>
    </ligand>
</feature>
<evidence type="ECO:0000256" key="11">
    <source>
        <dbReference type="HAMAP-Rule" id="MF_01987"/>
    </source>
</evidence>
<dbReference type="EC" id="2.7.1.15" evidence="11"/>
<dbReference type="SUPFAM" id="SSF53613">
    <property type="entry name" value="Ribokinase-like"/>
    <property type="match status" value="1"/>
</dbReference>
<protein>
    <recommendedName>
        <fullName evidence="11">Ribokinase</fullName>
        <shortName evidence="11">RK</shortName>
        <ecNumber evidence="11">2.7.1.15</ecNumber>
    </recommendedName>
</protein>
<comment type="pathway">
    <text evidence="11">Carbohydrate metabolism; D-ribose degradation; D-ribose 5-phosphate from beta-D-ribopyranose: step 2/2.</text>
</comment>
<feature type="active site" description="Proton acceptor" evidence="11">
    <location>
        <position position="348"/>
    </location>
</feature>
<dbReference type="PANTHER" id="PTHR10584:SF166">
    <property type="entry name" value="RIBOKINASE"/>
    <property type="match status" value="1"/>
</dbReference>
<keyword evidence="5 11" id="KW-0067">ATP-binding</keyword>
<dbReference type="RefSeq" id="WP_181219662.1">
    <property type="nucleotide sequence ID" value="NZ_CP055538.1"/>
</dbReference>
<dbReference type="Proteomes" id="UP000510650">
    <property type="component" value="Chromosome"/>
</dbReference>
<dbReference type="GO" id="GO:0046872">
    <property type="term" value="F:metal ion binding"/>
    <property type="evidence" value="ECO:0007669"/>
    <property type="project" value="UniProtKB-KW"/>
</dbReference>
<comment type="caution">
    <text evidence="11">Lacks conserved residue(s) required for the propagation of feature annotation.</text>
</comment>
<feature type="domain" description="HTH deoR-type" evidence="12">
    <location>
        <begin position="3"/>
        <end position="58"/>
    </location>
</feature>
<dbReference type="CDD" id="cd01174">
    <property type="entry name" value="ribokinase"/>
    <property type="match status" value="1"/>
</dbReference>
<dbReference type="GO" id="GO:0005829">
    <property type="term" value="C:cytosol"/>
    <property type="evidence" value="ECO:0007669"/>
    <property type="project" value="TreeGrafter"/>
</dbReference>
<comment type="similarity">
    <text evidence="11">Belongs to the carbohydrate kinase PfkB family. Ribokinase subfamily.</text>
</comment>
<dbReference type="PRINTS" id="PR00990">
    <property type="entry name" value="RIBOKINASE"/>
</dbReference>
<comment type="cofactor">
    <cofactor evidence="11">
        <name>Mg(2+)</name>
        <dbReference type="ChEBI" id="CHEBI:18420"/>
    </cofactor>
    <text evidence="11">Requires a divalent cation, most likely magnesium in vivo, as an electrophilic catalyst to aid phosphoryl group transfer. It is the chelate of the metal and the nucleotide that is the actual substrate.</text>
</comment>
<comment type="subunit">
    <text evidence="11">Homodimer.</text>
</comment>
<evidence type="ECO:0000256" key="1">
    <source>
        <dbReference type="ARBA" id="ARBA00022679"/>
    </source>
</evidence>
<feature type="binding site" evidence="11">
    <location>
        <begin position="347"/>
        <end position="348"/>
    </location>
    <ligand>
        <name>ATP</name>
        <dbReference type="ChEBI" id="CHEBI:30616"/>
    </ligand>
</feature>
<comment type="subcellular location">
    <subcellularLocation>
        <location evidence="11">Cytoplasm</location>
    </subcellularLocation>
</comment>
<evidence type="ECO:0000256" key="8">
    <source>
        <dbReference type="ARBA" id="ARBA00023015"/>
    </source>
</evidence>
<evidence type="ECO:0000256" key="5">
    <source>
        <dbReference type="ARBA" id="ARBA00022840"/>
    </source>
</evidence>
<evidence type="ECO:0000256" key="10">
    <source>
        <dbReference type="ARBA" id="ARBA00023277"/>
    </source>
</evidence>
<evidence type="ECO:0000313" key="13">
    <source>
        <dbReference type="EMBL" id="QLO13949.1"/>
    </source>
</evidence>
<dbReference type="InterPro" id="IPR036390">
    <property type="entry name" value="WH_DNA-bd_sf"/>
</dbReference>
<reference evidence="14" key="1">
    <citation type="submission" date="2020-06" db="EMBL/GenBank/DDBJ databases">
        <title>REHAB project genomes.</title>
        <authorList>
            <person name="Shaw L.P."/>
        </authorList>
    </citation>
    <scope>NUCLEOTIDE SEQUENCE [LARGE SCALE GENOMIC DNA]</scope>
    <source>
        <strain evidence="14">RHBSTW-00398</strain>
    </source>
</reference>
<dbReference type="Gene3D" id="3.40.1190.20">
    <property type="match status" value="1"/>
</dbReference>
<dbReference type="HAMAP" id="MF_01987">
    <property type="entry name" value="Ribokinase"/>
    <property type="match status" value="1"/>
</dbReference>
<dbReference type="SUPFAM" id="SSF46785">
    <property type="entry name" value="Winged helix' DNA-binding domain"/>
    <property type="match status" value="1"/>
</dbReference>
<accession>A0AAE7GSW9</accession>
<evidence type="ECO:0000256" key="7">
    <source>
        <dbReference type="ARBA" id="ARBA00022958"/>
    </source>
</evidence>
<feature type="binding site" evidence="11">
    <location>
        <position position="378"/>
    </location>
    <ligand>
        <name>K(+)</name>
        <dbReference type="ChEBI" id="CHEBI:29103"/>
    </ligand>
</feature>
<evidence type="ECO:0000256" key="6">
    <source>
        <dbReference type="ARBA" id="ARBA00022842"/>
    </source>
</evidence>
<keyword evidence="6 11" id="KW-0460">Magnesium</keyword>
<gene>
    <name evidence="11" type="primary">rbsK</name>
    <name evidence="13" type="ORF">HV183_11165</name>
</gene>
<comment type="catalytic activity">
    <reaction evidence="11">
        <text>D-ribose + ATP = D-ribose 5-phosphate + ADP + H(+)</text>
        <dbReference type="Rhea" id="RHEA:13697"/>
        <dbReference type="ChEBI" id="CHEBI:15378"/>
        <dbReference type="ChEBI" id="CHEBI:30616"/>
        <dbReference type="ChEBI" id="CHEBI:47013"/>
        <dbReference type="ChEBI" id="CHEBI:78346"/>
        <dbReference type="ChEBI" id="CHEBI:456216"/>
        <dbReference type="EC" id="2.7.1.15"/>
    </reaction>
</comment>
<feature type="binding site" evidence="11">
    <location>
        <position position="348"/>
    </location>
    <ligand>
        <name>substrate</name>
    </ligand>
</feature>
<dbReference type="FunFam" id="3.40.1190.20:FF:000019">
    <property type="entry name" value="Ribokinase"/>
    <property type="match status" value="1"/>
</dbReference>
<feature type="binding site" evidence="11">
    <location>
        <position position="344"/>
    </location>
    <ligand>
        <name>K(+)</name>
        <dbReference type="ChEBI" id="CHEBI:29103"/>
    </ligand>
</feature>
<feature type="binding site" evidence="11">
    <location>
        <begin position="134"/>
        <end position="138"/>
    </location>
    <ligand>
        <name>substrate</name>
    </ligand>
</feature>
<dbReference type="GO" id="GO:0003700">
    <property type="term" value="F:DNA-binding transcription factor activity"/>
    <property type="evidence" value="ECO:0007669"/>
    <property type="project" value="InterPro"/>
</dbReference>
<organism evidence="13 14">
    <name type="scientific">Citrobacter freundii</name>
    <dbReference type="NCBI Taxonomy" id="546"/>
    <lineage>
        <taxon>Bacteria</taxon>
        <taxon>Pseudomonadati</taxon>
        <taxon>Pseudomonadota</taxon>
        <taxon>Gammaproteobacteria</taxon>
        <taxon>Enterobacterales</taxon>
        <taxon>Enterobacteriaceae</taxon>
        <taxon>Citrobacter</taxon>
        <taxon>Citrobacter freundii complex</taxon>
    </lineage>
</organism>
<feature type="binding site" evidence="11">
    <location>
        <position position="383"/>
    </location>
    <ligand>
        <name>K(+)</name>
        <dbReference type="ChEBI" id="CHEBI:29103"/>
    </ligand>
</feature>
<dbReference type="InterPro" id="IPR029056">
    <property type="entry name" value="Ribokinase-like"/>
</dbReference>
<keyword evidence="10 11" id="KW-0119">Carbohydrate metabolism</keyword>
<dbReference type="PANTHER" id="PTHR10584">
    <property type="entry name" value="SUGAR KINASE"/>
    <property type="match status" value="1"/>
</dbReference>
<dbReference type="SMART" id="SM00420">
    <property type="entry name" value="HTH_DEOR"/>
    <property type="match status" value="1"/>
</dbReference>
<keyword evidence="3 11" id="KW-0547">Nucleotide-binding</keyword>
<keyword evidence="1 11" id="KW-0808">Transferase</keyword>
<name>A0AAE7GSW9_CITFR</name>
<evidence type="ECO:0000256" key="4">
    <source>
        <dbReference type="ARBA" id="ARBA00022777"/>
    </source>
</evidence>
<comment type="activity regulation">
    <text evidence="11">Activated by a monovalent cation that binds near, but not in, the active site. The most likely occupant of the site in vivo is potassium. Ion binding induces a conformational change that may alter substrate affinity.</text>
</comment>
<keyword evidence="4 11" id="KW-0418">Kinase</keyword>
<keyword evidence="2 11" id="KW-0479">Metal-binding</keyword>
<evidence type="ECO:0000259" key="12">
    <source>
        <dbReference type="PROSITE" id="PS51000"/>
    </source>
</evidence>
<evidence type="ECO:0000256" key="3">
    <source>
        <dbReference type="ARBA" id="ARBA00022741"/>
    </source>
</evidence>
<dbReference type="AlphaFoldDB" id="A0AAE7GSW9"/>
<dbReference type="GO" id="GO:0005524">
    <property type="term" value="F:ATP binding"/>
    <property type="evidence" value="ECO:0007669"/>
    <property type="project" value="UniProtKB-UniRule"/>
</dbReference>
<dbReference type="EMBL" id="CP055538">
    <property type="protein sequence ID" value="QLO13949.1"/>
    <property type="molecule type" value="Genomic_DNA"/>
</dbReference>
<feature type="binding site" evidence="11">
    <location>
        <position position="280"/>
    </location>
    <ligand>
        <name>ATP</name>
        <dbReference type="ChEBI" id="CHEBI:30616"/>
    </ligand>
</feature>
<evidence type="ECO:0000256" key="2">
    <source>
        <dbReference type="ARBA" id="ARBA00022723"/>
    </source>
</evidence>
<keyword evidence="11" id="KW-0963">Cytoplasm</keyword>
<dbReference type="InterPro" id="IPR036388">
    <property type="entry name" value="WH-like_DNA-bd_sf"/>
</dbReference>
<dbReference type="InterPro" id="IPR001034">
    <property type="entry name" value="DeoR_HTH"/>
</dbReference>
<dbReference type="InterPro" id="IPR011877">
    <property type="entry name" value="Ribokinase"/>
</dbReference>
<dbReference type="Gene3D" id="1.10.10.10">
    <property type="entry name" value="Winged helix-like DNA-binding domain superfamily/Winged helix DNA-binding domain"/>
    <property type="match status" value="1"/>
</dbReference>
<proteinExistence type="inferred from homology"/>